<proteinExistence type="inferred from homology"/>
<gene>
    <name evidence="6" type="ORF">CTOB1V02_LOCUS15424</name>
</gene>
<sequence>EEVVIVAAGRSPVGSFGGSLASVPASSIGAQVVKGLLDKSGIDPASVDEVILGQVLTAGCGQNPARQTVIEAGMPQSVPAMTINKVCGSGLKAIHLAAQAILAGDATIVIAGGQENMSASPHVLPHSRNGQKMMDWAMKDTMVNDGLWDAFNNYHMGTTAENIATQYCISREEQDAFAAASQKKAAAAQEAGRFVEEIIPITIPQRKGDPLVCDKDEYIRGSTTEETLAKLRPAFSKDGTVTAGNASGINDGAAAVVVTTRAMAEKLGLPVLATIVAGASAGVSPTIMGTGPIPASQKCLEKAGWTHEDLDLVEANEAFAAQAISVNKGLGWDAEKINVNGGAIAIGHPIGASGARIFVSLLHEMQRRDAKKGLGTLCIGGGMGIALAVKRD</sequence>
<dbReference type="OrthoDB" id="5404651at2759"/>
<protein>
    <recommendedName>
        <fullName evidence="7">Acetyl-CoA C-acetyltransferase</fullName>
    </recommendedName>
</protein>
<dbReference type="PANTHER" id="PTHR18919:SF107">
    <property type="entry name" value="ACETYL-COA ACETYLTRANSFERASE, CYTOSOLIC"/>
    <property type="match status" value="1"/>
</dbReference>
<evidence type="ECO:0000256" key="1">
    <source>
        <dbReference type="ARBA" id="ARBA00005189"/>
    </source>
</evidence>
<evidence type="ECO:0000313" key="6">
    <source>
        <dbReference type="EMBL" id="CAD7237609.1"/>
    </source>
</evidence>
<dbReference type="InterPro" id="IPR020616">
    <property type="entry name" value="Thiolase_N"/>
</dbReference>
<dbReference type="CDD" id="cd00751">
    <property type="entry name" value="thiolase"/>
    <property type="match status" value="1"/>
</dbReference>
<comment type="similarity">
    <text evidence="2 5">Belongs to the thiolase-like superfamily. Thiolase family.</text>
</comment>
<keyword evidence="3 5" id="KW-0808">Transferase</keyword>
<dbReference type="Pfam" id="PF00108">
    <property type="entry name" value="Thiolase_N"/>
    <property type="match status" value="1"/>
</dbReference>
<dbReference type="InterPro" id="IPR020610">
    <property type="entry name" value="Thiolase_AS"/>
</dbReference>
<dbReference type="Pfam" id="PF02803">
    <property type="entry name" value="Thiolase_C"/>
    <property type="match status" value="1"/>
</dbReference>
<dbReference type="InterPro" id="IPR016039">
    <property type="entry name" value="Thiolase-like"/>
</dbReference>
<dbReference type="Gene3D" id="3.40.47.10">
    <property type="match status" value="2"/>
</dbReference>
<dbReference type="GO" id="GO:0003988">
    <property type="term" value="F:acetyl-CoA C-acyltransferase activity"/>
    <property type="evidence" value="ECO:0007669"/>
    <property type="project" value="UniProtKB-ARBA"/>
</dbReference>
<dbReference type="SUPFAM" id="SSF53901">
    <property type="entry name" value="Thiolase-like"/>
    <property type="match status" value="2"/>
</dbReference>
<dbReference type="PROSITE" id="PS00099">
    <property type="entry name" value="THIOLASE_3"/>
    <property type="match status" value="1"/>
</dbReference>
<dbReference type="NCBIfam" id="TIGR01930">
    <property type="entry name" value="AcCoA-C-Actrans"/>
    <property type="match status" value="1"/>
</dbReference>
<dbReference type="PIRSF" id="PIRSF000429">
    <property type="entry name" value="Ac-CoA_Ac_transf"/>
    <property type="match status" value="1"/>
</dbReference>
<reference evidence="6" key="1">
    <citation type="submission" date="2020-11" db="EMBL/GenBank/DDBJ databases">
        <authorList>
            <person name="Tran Van P."/>
        </authorList>
    </citation>
    <scope>NUCLEOTIDE SEQUENCE</scope>
</reference>
<evidence type="ECO:0000256" key="4">
    <source>
        <dbReference type="ARBA" id="ARBA00023315"/>
    </source>
</evidence>
<dbReference type="PANTHER" id="PTHR18919">
    <property type="entry name" value="ACETYL-COA C-ACYLTRANSFERASE"/>
    <property type="match status" value="1"/>
</dbReference>
<evidence type="ECO:0008006" key="7">
    <source>
        <dbReference type="Google" id="ProtNLM"/>
    </source>
</evidence>
<dbReference type="EMBL" id="OB689919">
    <property type="protein sequence ID" value="CAD7237609.1"/>
    <property type="molecule type" value="Genomic_DNA"/>
</dbReference>
<feature type="non-terminal residue" evidence="6">
    <location>
        <position position="1"/>
    </location>
</feature>
<dbReference type="PROSITE" id="PS00098">
    <property type="entry name" value="THIOLASE_1"/>
    <property type="match status" value="1"/>
</dbReference>
<dbReference type="FunFam" id="3.40.47.10:FF:000010">
    <property type="entry name" value="Acetyl-CoA acetyltransferase (Thiolase)"/>
    <property type="match status" value="1"/>
</dbReference>
<dbReference type="InterPro" id="IPR020615">
    <property type="entry name" value="Thiolase_acyl_enz_int_AS"/>
</dbReference>
<dbReference type="InterPro" id="IPR020613">
    <property type="entry name" value="Thiolase_CS"/>
</dbReference>
<organism evidence="6">
    <name type="scientific">Cyprideis torosa</name>
    <dbReference type="NCBI Taxonomy" id="163714"/>
    <lineage>
        <taxon>Eukaryota</taxon>
        <taxon>Metazoa</taxon>
        <taxon>Ecdysozoa</taxon>
        <taxon>Arthropoda</taxon>
        <taxon>Crustacea</taxon>
        <taxon>Oligostraca</taxon>
        <taxon>Ostracoda</taxon>
        <taxon>Podocopa</taxon>
        <taxon>Podocopida</taxon>
        <taxon>Cytherocopina</taxon>
        <taxon>Cytheroidea</taxon>
        <taxon>Cytherideidae</taxon>
        <taxon>Cyprideis</taxon>
    </lineage>
</organism>
<dbReference type="InterPro" id="IPR002155">
    <property type="entry name" value="Thiolase"/>
</dbReference>
<name>A0A7R8WTM0_9CRUS</name>
<dbReference type="InterPro" id="IPR020617">
    <property type="entry name" value="Thiolase_C"/>
</dbReference>
<comment type="pathway">
    <text evidence="1">Lipid metabolism.</text>
</comment>
<keyword evidence="4 5" id="KW-0012">Acyltransferase</keyword>
<evidence type="ECO:0000256" key="5">
    <source>
        <dbReference type="RuleBase" id="RU003557"/>
    </source>
</evidence>
<evidence type="ECO:0000256" key="3">
    <source>
        <dbReference type="ARBA" id="ARBA00022679"/>
    </source>
</evidence>
<dbReference type="AlphaFoldDB" id="A0A7R8WTM0"/>
<accession>A0A7R8WTM0</accession>
<dbReference type="PROSITE" id="PS00737">
    <property type="entry name" value="THIOLASE_2"/>
    <property type="match status" value="1"/>
</dbReference>
<evidence type="ECO:0000256" key="2">
    <source>
        <dbReference type="ARBA" id="ARBA00010982"/>
    </source>
</evidence>